<name>X8CBW7_MYCIT</name>
<dbReference type="Proteomes" id="UP000020825">
    <property type="component" value="Unassembled WGS sequence"/>
</dbReference>
<evidence type="ECO:0000256" key="1">
    <source>
        <dbReference type="SAM" id="Phobius"/>
    </source>
</evidence>
<evidence type="ECO:0000313" key="3">
    <source>
        <dbReference type="Proteomes" id="UP000020825"/>
    </source>
</evidence>
<dbReference type="AlphaFoldDB" id="X8CBW7"/>
<gene>
    <name evidence="2" type="primary">eccE3</name>
    <name evidence="2" type="ORF">I550_5242</name>
</gene>
<protein>
    <submittedName>
        <fullName evidence="2">ESX-3 secretion system EccE3 domain protein</fullName>
    </submittedName>
</protein>
<keyword evidence="1" id="KW-0472">Membrane</keyword>
<dbReference type="PROSITE" id="PS51257">
    <property type="entry name" value="PROKAR_LIPOPROTEIN"/>
    <property type="match status" value="1"/>
</dbReference>
<evidence type="ECO:0000313" key="2">
    <source>
        <dbReference type="EMBL" id="EUA53604.1"/>
    </source>
</evidence>
<reference evidence="2 3" key="1">
    <citation type="submission" date="2013-12" db="EMBL/GenBank/DDBJ databases">
        <authorList>
            <person name="Zelazny A."/>
            <person name="Olivier K."/>
            <person name="Holland S."/>
            <person name="Lenaerts A."/>
            <person name="Ordway D."/>
            <person name="DeGroote M.A."/>
            <person name="Parker T."/>
            <person name="Sizemore C."/>
            <person name="Tallon L.J."/>
            <person name="Sadzewicz L.K."/>
            <person name="Sengamalay N."/>
            <person name="Fraser C.M."/>
            <person name="Hine E."/>
            <person name="Shefchek K.A."/>
            <person name="Das S.P."/>
            <person name="Tettelin H."/>
        </authorList>
    </citation>
    <scope>NUCLEOTIDE SEQUENCE [LARGE SCALE GENOMIC DNA]</scope>
    <source>
        <strain evidence="2 3">1956</strain>
    </source>
</reference>
<feature type="transmembrane region" description="Helical" evidence="1">
    <location>
        <begin position="36"/>
        <end position="57"/>
    </location>
</feature>
<comment type="caution">
    <text evidence="2">The sequence shown here is derived from an EMBL/GenBank/DDBJ whole genome shotgun (WGS) entry which is preliminary data.</text>
</comment>
<proteinExistence type="predicted"/>
<sequence>MKMSIPTPGSGRITLALLAIVPAVMACPWRSPRDYWLLGIAAAVVIVLFGWWGGLYFTTLVRRRLAIIGRANAFTPQPPPRRPPPWSGWAHRRTTPMCCRCR</sequence>
<accession>X8CBW7</accession>
<dbReference type="EMBL" id="JAOG01000003">
    <property type="protein sequence ID" value="EUA53604.1"/>
    <property type="molecule type" value="Genomic_DNA"/>
</dbReference>
<keyword evidence="1" id="KW-1133">Transmembrane helix</keyword>
<dbReference type="PATRIC" id="fig|1299331.3.peg.5122"/>
<organism evidence="2 3">
    <name type="scientific">Mycobacterium intracellulare 1956</name>
    <dbReference type="NCBI Taxonomy" id="1299331"/>
    <lineage>
        <taxon>Bacteria</taxon>
        <taxon>Bacillati</taxon>
        <taxon>Actinomycetota</taxon>
        <taxon>Actinomycetes</taxon>
        <taxon>Mycobacteriales</taxon>
        <taxon>Mycobacteriaceae</taxon>
        <taxon>Mycobacterium</taxon>
        <taxon>Mycobacterium avium complex (MAC)</taxon>
    </lineage>
</organism>
<keyword evidence="1" id="KW-0812">Transmembrane</keyword>